<keyword evidence="3 7" id="KW-0560">Oxidoreductase</keyword>
<dbReference type="Gene3D" id="3.40.50.720">
    <property type="entry name" value="NAD(P)-binding Rossmann-like Domain"/>
    <property type="match status" value="1"/>
</dbReference>
<dbReference type="Pfam" id="PF13241">
    <property type="entry name" value="NAD_binding_7"/>
    <property type="match status" value="1"/>
</dbReference>
<dbReference type="GO" id="GO:0043115">
    <property type="term" value="F:precorrin-2 dehydrogenase activity"/>
    <property type="evidence" value="ECO:0007669"/>
    <property type="project" value="UniProtKB-EC"/>
</dbReference>
<evidence type="ECO:0000256" key="5">
    <source>
        <dbReference type="ARBA" id="ARBA00023244"/>
    </source>
</evidence>
<dbReference type="Proteomes" id="UP000011721">
    <property type="component" value="Chromosome"/>
</dbReference>
<evidence type="ECO:0000256" key="4">
    <source>
        <dbReference type="ARBA" id="ARBA00023027"/>
    </source>
</evidence>
<accession>M1P0J8</accession>
<comment type="catalytic activity">
    <reaction evidence="6">
        <text>precorrin-2 + NAD(+) = sirohydrochlorin + NADH + 2 H(+)</text>
        <dbReference type="Rhea" id="RHEA:15613"/>
        <dbReference type="ChEBI" id="CHEBI:15378"/>
        <dbReference type="ChEBI" id="CHEBI:57540"/>
        <dbReference type="ChEBI" id="CHEBI:57945"/>
        <dbReference type="ChEBI" id="CHEBI:58351"/>
        <dbReference type="ChEBI" id="CHEBI:58827"/>
        <dbReference type="EC" id="1.3.1.76"/>
    </reaction>
</comment>
<dbReference type="EC" id="1.3.1.76" evidence="2"/>
<proteinExistence type="predicted"/>
<name>M1P0J8_DESSD</name>
<dbReference type="Gene3D" id="1.10.8.610">
    <property type="entry name" value="SirC, precorrin-2 dehydrogenase, C-terminal helical domain-like"/>
    <property type="match status" value="1"/>
</dbReference>
<evidence type="ECO:0000313" key="7">
    <source>
        <dbReference type="EMBL" id="AGF77013.1"/>
    </source>
</evidence>
<dbReference type="GO" id="GO:0019354">
    <property type="term" value="P:siroheme biosynthetic process"/>
    <property type="evidence" value="ECO:0007669"/>
    <property type="project" value="UniProtKB-UniPathway"/>
</dbReference>
<comment type="pathway">
    <text evidence="1">Porphyrin-containing compound metabolism; siroheme biosynthesis; sirohydrochlorin from precorrin-2: step 1/1.</text>
</comment>
<dbReference type="EMBL" id="CP003985">
    <property type="protein sequence ID" value="AGF77013.1"/>
    <property type="molecule type" value="Genomic_DNA"/>
</dbReference>
<dbReference type="SUPFAM" id="SSF75615">
    <property type="entry name" value="Siroheme synthase middle domains-like"/>
    <property type="match status" value="1"/>
</dbReference>
<dbReference type="AlphaFoldDB" id="M1P0J8"/>
<dbReference type="GO" id="GO:0004325">
    <property type="term" value="F:ferrochelatase activity"/>
    <property type="evidence" value="ECO:0007669"/>
    <property type="project" value="InterPro"/>
</dbReference>
<dbReference type="InterPro" id="IPR006367">
    <property type="entry name" value="Sirohaem_synthase_N"/>
</dbReference>
<dbReference type="NCBIfam" id="TIGR01470">
    <property type="entry name" value="cysG_Nterm"/>
    <property type="match status" value="1"/>
</dbReference>
<keyword evidence="4" id="KW-0520">NAD</keyword>
<reference evidence="8" key="1">
    <citation type="journal article" date="2013" name="Stand. Genomic Sci.">
        <title>Complete genome sequence of Desulfocapsa sulfexigens, a marine deltaproteobacterium specialized in disproportionating inorganic sulfur compounds.</title>
        <authorList>
            <person name="Finster K.W."/>
            <person name="Kjeldsen K.U."/>
            <person name="Kube M."/>
            <person name="Reinhardt R."/>
            <person name="Mussmann M."/>
            <person name="Amann R."/>
            <person name="Schreiber L."/>
        </authorList>
    </citation>
    <scope>NUCLEOTIDE SEQUENCE [LARGE SCALE GENOMIC DNA]</scope>
    <source>
        <strain evidence="8">DSM 10523 / SB164P1</strain>
    </source>
</reference>
<evidence type="ECO:0000313" key="8">
    <source>
        <dbReference type="Proteomes" id="UP000011721"/>
    </source>
</evidence>
<dbReference type="InterPro" id="IPR036291">
    <property type="entry name" value="NAD(P)-bd_dom_sf"/>
</dbReference>
<dbReference type="HOGENOM" id="CLU_011276_8_1_7"/>
<dbReference type="PANTHER" id="PTHR35330:SF1">
    <property type="entry name" value="SIROHEME BIOSYNTHESIS PROTEIN MET8"/>
    <property type="match status" value="1"/>
</dbReference>
<dbReference type="RefSeq" id="WP_015402711.1">
    <property type="nucleotide sequence ID" value="NC_020304.1"/>
</dbReference>
<keyword evidence="8" id="KW-1185">Reference proteome</keyword>
<organism evidence="7 8">
    <name type="scientific">Desulfocapsa sulfexigens (strain DSM 10523 / SB164P1)</name>
    <dbReference type="NCBI Taxonomy" id="1167006"/>
    <lineage>
        <taxon>Bacteria</taxon>
        <taxon>Pseudomonadati</taxon>
        <taxon>Thermodesulfobacteriota</taxon>
        <taxon>Desulfobulbia</taxon>
        <taxon>Desulfobulbales</taxon>
        <taxon>Desulfocapsaceae</taxon>
        <taxon>Desulfocapsa</taxon>
    </lineage>
</organism>
<evidence type="ECO:0000256" key="6">
    <source>
        <dbReference type="ARBA" id="ARBA00047561"/>
    </source>
</evidence>
<dbReference type="STRING" id="1167006.UWK_00429"/>
<dbReference type="InterPro" id="IPR042518">
    <property type="entry name" value="SirC_C"/>
</dbReference>
<dbReference type="PANTHER" id="PTHR35330">
    <property type="entry name" value="SIROHEME BIOSYNTHESIS PROTEIN MET8"/>
    <property type="match status" value="1"/>
</dbReference>
<evidence type="ECO:0000256" key="2">
    <source>
        <dbReference type="ARBA" id="ARBA00012400"/>
    </source>
</evidence>
<dbReference type="OrthoDB" id="9815856at2"/>
<protein>
    <recommendedName>
        <fullName evidence="2">precorrin-2 dehydrogenase</fullName>
        <ecNumber evidence="2">1.3.1.76</ecNumber>
    </recommendedName>
</protein>
<evidence type="ECO:0000256" key="3">
    <source>
        <dbReference type="ARBA" id="ARBA00023002"/>
    </source>
</evidence>
<dbReference type="UniPathway" id="UPA00262">
    <property type="reaction ID" value="UER00222"/>
</dbReference>
<sequence length="229" mass="25085">MALYPVNLDVRGMPCLVVGGGHVASRKVDSLLPCGAIIRVISPEVCPHLEDLARSELLEWQKKKYATGDLGDARLVFAATDSPVIQKQIVAAAKAAGVLVNVADMPDACTFQVPASFRQGKLLFTVATGGGSPAFAARIKRELAALYGPEYGLFVAMMSDIRRRVVASSDSPVAHKRIFEKLLDSDILEHIRKERWNEISMLLQHILPTEIDVSLLVKNIQNFNKEQIP</sequence>
<dbReference type="KEGG" id="dsf:UWK_00429"/>
<dbReference type="eggNOG" id="COG1648">
    <property type="taxonomic scope" value="Bacteria"/>
</dbReference>
<gene>
    <name evidence="7" type="ordered locus">UWK_00429</name>
</gene>
<dbReference type="SUPFAM" id="SSF51735">
    <property type="entry name" value="NAD(P)-binding Rossmann-fold domains"/>
    <property type="match status" value="1"/>
</dbReference>
<evidence type="ECO:0000256" key="1">
    <source>
        <dbReference type="ARBA" id="ARBA00005010"/>
    </source>
</evidence>
<keyword evidence="5" id="KW-0627">Porphyrin biosynthesis</keyword>
<dbReference type="InterPro" id="IPR028161">
    <property type="entry name" value="Met8-like"/>
</dbReference>